<dbReference type="InterPro" id="IPR036298">
    <property type="entry name" value="Chalcone_isomerase_sf"/>
</dbReference>
<feature type="domain" description="Chalcone isomerase" evidence="3">
    <location>
        <begin position="93"/>
        <end position="290"/>
    </location>
</feature>
<organism evidence="4 5">
    <name type="scientific">Suhomyces tanzawaensis NRRL Y-17324</name>
    <dbReference type="NCBI Taxonomy" id="984487"/>
    <lineage>
        <taxon>Eukaryota</taxon>
        <taxon>Fungi</taxon>
        <taxon>Dikarya</taxon>
        <taxon>Ascomycota</taxon>
        <taxon>Saccharomycotina</taxon>
        <taxon>Pichiomycetes</taxon>
        <taxon>Debaryomycetaceae</taxon>
        <taxon>Suhomyces</taxon>
    </lineage>
</organism>
<dbReference type="OrthoDB" id="18193at2759"/>
<dbReference type="Proteomes" id="UP000094285">
    <property type="component" value="Unassembled WGS sequence"/>
</dbReference>
<dbReference type="InterPro" id="IPR016087">
    <property type="entry name" value="Chalcone_isomerase"/>
</dbReference>
<dbReference type="STRING" id="984487.A0A1E4SMM4"/>
<comment type="similarity">
    <text evidence="1">Belongs to the AIM18/AIM46 family.</text>
</comment>
<evidence type="ECO:0000313" key="5">
    <source>
        <dbReference type="Proteomes" id="UP000094285"/>
    </source>
</evidence>
<reference evidence="5" key="1">
    <citation type="submission" date="2016-05" db="EMBL/GenBank/DDBJ databases">
        <title>Comparative genomics of biotechnologically important yeasts.</title>
        <authorList>
            <consortium name="DOE Joint Genome Institute"/>
            <person name="Riley R."/>
            <person name="Haridas S."/>
            <person name="Wolfe K.H."/>
            <person name="Lopes M.R."/>
            <person name="Hittinger C.T."/>
            <person name="Goker M."/>
            <person name="Salamov A."/>
            <person name="Wisecaver J."/>
            <person name="Long T.M."/>
            <person name="Aerts A.L."/>
            <person name="Barry K."/>
            <person name="Choi C."/>
            <person name="Clum A."/>
            <person name="Coughlan A.Y."/>
            <person name="Deshpande S."/>
            <person name="Douglass A.P."/>
            <person name="Hanson S.J."/>
            <person name="Klenk H.-P."/>
            <person name="Labutti K."/>
            <person name="Lapidus A."/>
            <person name="Lindquist E."/>
            <person name="Lipzen A."/>
            <person name="Meier-Kolthoff J.P."/>
            <person name="Ohm R.A."/>
            <person name="Otillar R.P."/>
            <person name="Pangilinan J."/>
            <person name="Peng Y."/>
            <person name="Rokas A."/>
            <person name="Rosa C.A."/>
            <person name="Scheuner C."/>
            <person name="Sibirny A.A."/>
            <person name="Slot J.C."/>
            <person name="Stielow J.B."/>
            <person name="Sun H."/>
            <person name="Kurtzman C.P."/>
            <person name="Blackwell M."/>
            <person name="Grigoriev I.V."/>
            <person name="Jeffries T.W."/>
        </authorList>
    </citation>
    <scope>NUCLEOTIDE SEQUENCE [LARGE SCALE GENOMIC DNA]</scope>
    <source>
        <strain evidence="5">NRRL Y-17324</strain>
    </source>
</reference>
<evidence type="ECO:0000313" key="4">
    <source>
        <dbReference type="EMBL" id="ODV80738.1"/>
    </source>
</evidence>
<evidence type="ECO:0000259" key="3">
    <source>
        <dbReference type="Pfam" id="PF16035"/>
    </source>
</evidence>
<dbReference type="InterPro" id="IPR016088">
    <property type="entry name" value="Chalcone_isomerase_3-sand"/>
</dbReference>
<protein>
    <recommendedName>
        <fullName evidence="2">Altered inheritance of mitochondria protein 18, mitochondrial</fullName>
    </recommendedName>
</protein>
<dbReference type="GeneID" id="30981477"/>
<dbReference type="GO" id="GO:0016872">
    <property type="term" value="F:intramolecular lyase activity"/>
    <property type="evidence" value="ECO:0007669"/>
    <property type="project" value="InterPro"/>
</dbReference>
<dbReference type="PANTHER" id="PTHR47284:SF3">
    <property type="entry name" value="FATTY-ACID-BINDING PROTEIN 2"/>
    <property type="match status" value="1"/>
</dbReference>
<keyword evidence="4" id="KW-0413">Isomerase</keyword>
<name>A0A1E4SMM4_9ASCO</name>
<dbReference type="AlphaFoldDB" id="A0A1E4SMM4"/>
<keyword evidence="5" id="KW-1185">Reference proteome</keyword>
<dbReference type="PANTHER" id="PTHR47284">
    <property type="entry name" value="FATTY-ACID-BINDING PROTEIN 2"/>
    <property type="match status" value="1"/>
</dbReference>
<evidence type="ECO:0000256" key="2">
    <source>
        <dbReference type="ARBA" id="ARBA00018755"/>
    </source>
</evidence>
<sequence>MFRFAARQTARQLRNSPIRAYSTRFASTTTFPKKKILFGGAILAGALVYCQSTSVQLDTKIDGQLLPEESVAVDSSIDPFPIKISADNQHVATDFTLVGHGVRSVTFVGFKVYGIGLYIADADIGLAKSVLGDQKFLASLETENHQLKELLASPVASGLIVAKLLDSGVRFMVRISPVRNTDYGHLKDGLIKSILAHPLSKGQDTREIVGAGLEQLREVFKGRKGSVPKNHLMYLQMLSSGELKVTYTDPQKKTVAVLGDVEEPMIAQVLMLQYLSGKKPLSEPLRKSCIDELATWA</sequence>
<evidence type="ECO:0000256" key="1">
    <source>
        <dbReference type="ARBA" id="ARBA00009111"/>
    </source>
</evidence>
<dbReference type="SUPFAM" id="SSF54626">
    <property type="entry name" value="Chalcone isomerase"/>
    <property type="match status" value="1"/>
</dbReference>
<dbReference type="EMBL" id="KV453910">
    <property type="protein sequence ID" value="ODV80738.1"/>
    <property type="molecule type" value="Genomic_DNA"/>
</dbReference>
<dbReference type="Pfam" id="PF16035">
    <property type="entry name" value="Chalcone_2"/>
    <property type="match status" value="1"/>
</dbReference>
<dbReference type="Gene3D" id="3.50.70.10">
    <property type="match status" value="1"/>
</dbReference>
<proteinExistence type="inferred from homology"/>
<gene>
    <name evidence="4" type="ORF">CANTADRAFT_25157</name>
</gene>
<accession>A0A1E4SMM4</accession>
<dbReference type="RefSeq" id="XP_020065860.1">
    <property type="nucleotide sequence ID" value="XM_020207340.1"/>
</dbReference>